<evidence type="ECO:0000256" key="2">
    <source>
        <dbReference type="ARBA" id="ARBA00013168"/>
    </source>
</evidence>
<evidence type="ECO:0000256" key="9">
    <source>
        <dbReference type="ARBA" id="ARBA00022917"/>
    </source>
</evidence>
<keyword evidence="4" id="KW-0820">tRNA-binding</keyword>
<evidence type="ECO:0000256" key="3">
    <source>
        <dbReference type="ARBA" id="ARBA00017959"/>
    </source>
</evidence>
<dbReference type="Gene3D" id="3.10.310.40">
    <property type="match status" value="1"/>
</dbReference>
<keyword evidence="8" id="KW-0694">RNA-binding</keyword>
<sequence length="85" mass="8388">MAERLRGETAAIALFSAGKKPIVVAQTTESARALGVKAGEMVKRASKALGGGGGGKDDFAQGGGADSAAIPVAVKELEAYLATIG</sequence>
<keyword evidence="5" id="KW-0436">Ligase</keyword>
<dbReference type="GO" id="GO:0000049">
    <property type="term" value="F:tRNA binding"/>
    <property type="evidence" value="ECO:0007669"/>
    <property type="project" value="UniProtKB-KW"/>
</dbReference>
<reference evidence="12" key="1">
    <citation type="submission" date="2020-05" db="EMBL/GenBank/DDBJ databases">
        <authorList>
            <person name="Chiriac C."/>
            <person name="Salcher M."/>
            <person name="Ghai R."/>
            <person name="Kavagutti S V."/>
        </authorList>
    </citation>
    <scope>NUCLEOTIDE SEQUENCE</scope>
</reference>
<evidence type="ECO:0000256" key="8">
    <source>
        <dbReference type="ARBA" id="ARBA00022884"/>
    </source>
</evidence>
<feature type="domain" description="DHHA1" evidence="11">
    <location>
        <begin position="11"/>
        <end position="82"/>
    </location>
</feature>
<protein>
    <recommendedName>
        <fullName evidence="3">Alanine--tRNA ligase</fullName>
        <ecNumber evidence="2">6.1.1.7</ecNumber>
    </recommendedName>
</protein>
<dbReference type="InterPro" id="IPR003156">
    <property type="entry name" value="DHHA1_dom"/>
</dbReference>
<evidence type="ECO:0000256" key="1">
    <source>
        <dbReference type="ARBA" id="ARBA00008226"/>
    </source>
</evidence>
<dbReference type="AlphaFoldDB" id="A0A6J6CXA8"/>
<accession>A0A6J6CXA8</accession>
<keyword evidence="9" id="KW-0648">Protein biosynthesis</keyword>
<keyword evidence="7" id="KW-0067">ATP-binding</keyword>
<evidence type="ECO:0000256" key="5">
    <source>
        <dbReference type="ARBA" id="ARBA00022598"/>
    </source>
</evidence>
<gene>
    <name evidence="12" type="ORF">UFOPK1506_00700</name>
</gene>
<evidence type="ECO:0000313" key="12">
    <source>
        <dbReference type="EMBL" id="CAB4555069.1"/>
    </source>
</evidence>
<comment type="similarity">
    <text evidence="1">Belongs to the class-II aminoacyl-tRNA synthetase family.</text>
</comment>
<keyword evidence="6" id="KW-0547">Nucleotide-binding</keyword>
<dbReference type="GO" id="GO:0004813">
    <property type="term" value="F:alanine-tRNA ligase activity"/>
    <property type="evidence" value="ECO:0007669"/>
    <property type="project" value="UniProtKB-EC"/>
</dbReference>
<dbReference type="GO" id="GO:0005524">
    <property type="term" value="F:ATP binding"/>
    <property type="evidence" value="ECO:0007669"/>
    <property type="project" value="UniProtKB-KW"/>
</dbReference>
<dbReference type="GO" id="GO:0006412">
    <property type="term" value="P:translation"/>
    <property type="evidence" value="ECO:0007669"/>
    <property type="project" value="UniProtKB-KW"/>
</dbReference>
<dbReference type="EC" id="6.1.1.7" evidence="2"/>
<evidence type="ECO:0000256" key="10">
    <source>
        <dbReference type="ARBA" id="ARBA00023146"/>
    </source>
</evidence>
<dbReference type="FunFam" id="3.10.310.40:FF:000001">
    <property type="entry name" value="Alanine--tRNA ligase"/>
    <property type="match status" value="1"/>
</dbReference>
<keyword evidence="10" id="KW-0030">Aminoacyl-tRNA synthetase</keyword>
<organism evidence="12">
    <name type="scientific">freshwater metagenome</name>
    <dbReference type="NCBI Taxonomy" id="449393"/>
    <lineage>
        <taxon>unclassified sequences</taxon>
        <taxon>metagenomes</taxon>
        <taxon>ecological metagenomes</taxon>
    </lineage>
</organism>
<proteinExistence type="inferred from homology"/>
<evidence type="ECO:0000256" key="6">
    <source>
        <dbReference type="ARBA" id="ARBA00022741"/>
    </source>
</evidence>
<evidence type="ECO:0000259" key="11">
    <source>
        <dbReference type="Pfam" id="PF02272"/>
    </source>
</evidence>
<evidence type="ECO:0000256" key="7">
    <source>
        <dbReference type="ARBA" id="ARBA00022840"/>
    </source>
</evidence>
<evidence type="ECO:0000256" key="4">
    <source>
        <dbReference type="ARBA" id="ARBA00022555"/>
    </source>
</evidence>
<dbReference type="Pfam" id="PF02272">
    <property type="entry name" value="DHHA1"/>
    <property type="match status" value="1"/>
</dbReference>
<dbReference type="EMBL" id="CAEZSV010000116">
    <property type="protein sequence ID" value="CAB4555069.1"/>
    <property type="molecule type" value="Genomic_DNA"/>
</dbReference>
<name>A0A6J6CXA8_9ZZZZ</name>